<feature type="domain" description="AB hydrolase-1" evidence="1">
    <location>
        <begin position="7"/>
        <end position="238"/>
    </location>
</feature>
<organism evidence="2 3">
    <name type="scientific">Sphingobium baderi LL03</name>
    <dbReference type="NCBI Taxonomy" id="1114964"/>
    <lineage>
        <taxon>Bacteria</taxon>
        <taxon>Pseudomonadati</taxon>
        <taxon>Pseudomonadota</taxon>
        <taxon>Alphaproteobacteria</taxon>
        <taxon>Sphingomonadales</taxon>
        <taxon>Sphingomonadaceae</taxon>
        <taxon>Sphingobium</taxon>
    </lineage>
</organism>
<dbReference type="RefSeq" id="WP_021246056.1">
    <property type="nucleotide sequence ID" value="NZ_ATIB01000081.1"/>
</dbReference>
<keyword evidence="3" id="KW-1185">Reference proteome</keyword>
<protein>
    <recommendedName>
        <fullName evidence="1">AB hydrolase-1 domain-containing protein</fullName>
    </recommendedName>
</protein>
<dbReference type="Gene3D" id="3.40.50.1820">
    <property type="entry name" value="alpha/beta hydrolase"/>
    <property type="match status" value="1"/>
</dbReference>
<evidence type="ECO:0000259" key="1">
    <source>
        <dbReference type="Pfam" id="PF12697"/>
    </source>
</evidence>
<dbReference type="EMBL" id="ATIB01000081">
    <property type="protein sequence ID" value="EQA98454.1"/>
    <property type="molecule type" value="Genomic_DNA"/>
</dbReference>
<reference evidence="2 3" key="1">
    <citation type="journal article" date="2013" name="Genome Announc.">
        <title>Draft Genome Sequence of a Hexachlorocyclohexane-Degrading Bacterium, Sphingobium baderi Strain LL03T.</title>
        <authorList>
            <person name="Kaur J."/>
            <person name="Verma H."/>
            <person name="Tripathi C."/>
            <person name="Khurana J.P."/>
            <person name="Lal R."/>
        </authorList>
    </citation>
    <scope>NUCLEOTIDE SEQUENCE [LARGE SCALE GENOMIC DNA]</scope>
    <source>
        <strain evidence="2 3">LL03</strain>
    </source>
</reference>
<evidence type="ECO:0000313" key="3">
    <source>
        <dbReference type="Proteomes" id="UP000015524"/>
    </source>
</evidence>
<dbReference type="SUPFAM" id="SSF53474">
    <property type="entry name" value="alpha/beta-Hydrolases"/>
    <property type="match status" value="1"/>
</dbReference>
<gene>
    <name evidence="2" type="ORF">L485_17380</name>
</gene>
<dbReference type="InterPro" id="IPR000073">
    <property type="entry name" value="AB_hydrolase_1"/>
</dbReference>
<comment type="caution">
    <text evidence="2">The sequence shown here is derived from an EMBL/GenBank/DDBJ whole genome shotgun (WGS) entry which is preliminary data.</text>
</comment>
<dbReference type="Proteomes" id="UP000015524">
    <property type="component" value="Unassembled WGS sequence"/>
</dbReference>
<proteinExistence type="predicted"/>
<dbReference type="PATRIC" id="fig|1114964.3.peg.3405"/>
<dbReference type="PANTHER" id="PTHR37017:SF11">
    <property type="entry name" value="ESTERASE_LIPASE_THIOESTERASE DOMAIN-CONTAINING PROTEIN"/>
    <property type="match status" value="1"/>
</dbReference>
<dbReference type="InterPro" id="IPR052897">
    <property type="entry name" value="Sec-Metab_Biosynth_Hydrolase"/>
</dbReference>
<dbReference type="eggNOG" id="COG2267">
    <property type="taxonomic scope" value="Bacteria"/>
</dbReference>
<evidence type="ECO:0000313" key="2">
    <source>
        <dbReference type="EMBL" id="EQA98454.1"/>
    </source>
</evidence>
<sequence length="246" mass="27049">MLVDFAFLHGGEQGSWIWDGLIAAMDRQSSPGEHRFYPLDVPGCGTKRGRDTDAIAFPDIAPELVADLDAAGLRDVVLVGHSQAGNVIPAMLALRPGLFRRAIYVSCSAPDPGRTVVESTFAIHAGQDSAVGRSFGNDAVPPKELHRHMFCNDMSAEEGDAFLALLGNDHWPADAYAWRNWSYDDTPPVEASYVVCLQDAILPPEWQYRFAERFHASRTPRIDAGHQAMTTRPHMLAEIVLHEATD</sequence>
<dbReference type="AlphaFoldDB" id="T0HGD4"/>
<dbReference type="InterPro" id="IPR029058">
    <property type="entry name" value="AB_hydrolase_fold"/>
</dbReference>
<accession>T0HGD4</accession>
<dbReference type="Pfam" id="PF12697">
    <property type="entry name" value="Abhydrolase_6"/>
    <property type="match status" value="1"/>
</dbReference>
<dbReference type="PANTHER" id="PTHR37017">
    <property type="entry name" value="AB HYDROLASE-1 DOMAIN-CONTAINING PROTEIN-RELATED"/>
    <property type="match status" value="1"/>
</dbReference>
<name>T0HGD4_9SPHN</name>